<feature type="compositionally biased region" description="Basic and acidic residues" evidence="5">
    <location>
        <begin position="305"/>
        <end position="316"/>
    </location>
</feature>
<gene>
    <name evidence="6" type="ORF">EWB00_007757</name>
</gene>
<keyword evidence="4" id="KW-0539">Nucleus</keyword>
<evidence type="ECO:0000256" key="4">
    <source>
        <dbReference type="ARBA" id="ARBA00023242"/>
    </source>
</evidence>
<accession>A0A4Z2CTU9</accession>
<reference evidence="6 7" key="1">
    <citation type="submission" date="2019-03" db="EMBL/GenBank/DDBJ databases">
        <title>An improved genome assembly of the fluke Schistosoma japonicum.</title>
        <authorList>
            <person name="Hu W."/>
            <person name="Luo F."/>
            <person name="Yin M."/>
            <person name="Mo X."/>
            <person name="Sun C."/>
            <person name="Wu Q."/>
            <person name="Zhu B."/>
            <person name="Xiang M."/>
            <person name="Wang J."/>
            <person name="Wang Y."/>
            <person name="Zhang T."/>
            <person name="Xu B."/>
            <person name="Zheng H."/>
            <person name="Feng Z."/>
        </authorList>
    </citation>
    <scope>NUCLEOTIDE SEQUENCE [LARGE SCALE GENOMIC DNA]</scope>
    <source>
        <strain evidence="6">HuSjv2</strain>
        <tissue evidence="6">Worms</tissue>
    </source>
</reference>
<keyword evidence="3" id="KW-0235">DNA replication</keyword>
<feature type="compositionally biased region" description="Polar residues" evidence="5">
    <location>
        <begin position="195"/>
        <end position="205"/>
    </location>
</feature>
<evidence type="ECO:0000313" key="6">
    <source>
        <dbReference type="EMBL" id="TNN07410.1"/>
    </source>
</evidence>
<feature type="region of interest" description="Disordered" evidence="5">
    <location>
        <begin position="189"/>
        <end position="208"/>
    </location>
</feature>
<evidence type="ECO:0000256" key="2">
    <source>
        <dbReference type="ARBA" id="ARBA00017589"/>
    </source>
</evidence>
<dbReference type="Proteomes" id="UP000311919">
    <property type="component" value="Unassembled WGS sequence"/>
</dbReference>
<dbReference type="GO" id="GO:0043625">
    <property type="term" value="C:delta DNA polymerase complex"/>
    <property type="evidence" value="ECO:0007669"/>
    <property type="project" value="InterPro"/>
</dbReference>
<dbReference type="InterPro" id="IPR041913">
    <property type="entry name" value="POLD3_sf"/>
</dbReference>
<protein>
    <recommendedName>
        <fullName evidence="2">DNA polymerase delta subunit 3</fullName>
    </recommendedName>
</protein>
<feature type="compositionally biased region" description="Basic residues" evidence="5">
    <location>
        <begin position="277"/>
        <end position="286"/>
    </location>
</feature>
<dbReference type="AlphaFoldDB" id="A0A4Z2CTU9"/>
<dbReference type="OrthoDB" id="514823at2759"/>
<evidence type="ECO:0000313" key="7">
    <source>
        <dbReference type="Proteomes" id="UP000311919"/>
    </source>
</evidence>
<dbReference type="Pfam" id="PF09507">
    <property type="entry name" value="CDC27"/>
    <property type="match status" value="1"/>
</dbReference>
<dbReference type="GO" id="GO:0003887">
    <property type="term" value="F:DNA-directed DNA polymerase activity"/>
    <property type="evidence" value="ECO:0007669"/>
    <property type="project" value="TreeGrafter"/>
</dbReference>
<dbReference type="PANTHER" id="PTHR17598">
    <property type="entry name" value="DNA POLYMERASE DELTA SUBUNIT 3"/>
    <property type="match status" value="1"/>
</dbReference>
<comment type="subcellular location">
    <subcellularLocation>
        <location evidence="1">Nucleus</location>
    </subcellularLocation>
</comment>
<evidence type="ECO:0000256" key="3">
    <source>
        <dbReference type="ARBA" id="ARBA00022705"/>
    </source>
</evidence>
<evidence type="ECO:0000256" key="5">
    <source>
        <dbReference type="SAM" id="MobiDB-lite"/>
    </source>
</evidence>
<dbReference type="STRING" id="6182.A0A4Z2CTU9"/>
<organism evidence="6 7">
    <name type="scientific">Schistosoma japonicum</name>
    <name type="common">Blood fluke</name>
    <dbReference type="NCBI Taxonomy" id="6182"/>
    <lineage>
        <taxon>Eukaryota</taxon>
        <taxon>Metazoa</taxon>
        <taxon>Spiralia</taxon>
        <taxon>Lophotrochozoa</taxon>
        <taxon>Platyhelminthes</taxon>
        <taxon>Trematoda</taxon>
        <taxon>Digenea</taxon>
        <taxon>Strigeidida</taxon>
        <taxon>Schistosomatoidea</taxon>
        <taxon>Schistosomatidae</taxon>
        <taxon>Schistosoma</taxon>
    </lineage>
</organism>
<dbReference type="GO" id="GO:0006271">
    <property type="term" value="P:DNA strand elongation involved in DNA replication"/>
    <property type="evidence" value="ECO:0007669"/>
    <property type="project" value="TreeGrafter"/>
</dbReference>
<feature type="region of interest" description="Disordered" evidence="5">
    <location>
        <begin position="366"/>
        <end position="445"/>
    </location>
</feature>
<dbReference type="Gene3D" id="3.90.1030.20">
    <property type="entry name" value="DNA polymerase delta, p66 (Cdc27) subunit, wHTH domain"/>
    <property type="match status" value="1"/>
</dbReference>
<dbReference type="InterPro" id="IPR019038">
    <property type="entry name" value="POLD3"/>
</dbReference>
<comment type="caution">
    <text evidence="6">The sequence shown here is derived from an EMBL/GenBank/DDBJ whole genome shotgun (WGS) entry which is preliminary data.</text>
</comment>
<feature type="compositionally biased region" description="Polar residues" evidence="5">
    <location>
        <begin position="377"/>
        <end position="445"/>
    </location>
</feature>
<keyword evidence="7" id="KW-1185">Reference proteome</keyword>
<dbReference type="EMBL" id="SKCS01000431">
    <property type="protein sequence ID" value="TNN07410.1"/>
    <property type="molecule type" value="Genomic_DNA"/>
</dbReference>
<sequence length="445" mass="50127">MEDQLLFENLDEKLEDENGFITANWLSITFDLNVGASRRLMESYLLSRDKLSSVYLLTGISTQGEILVRLADSDQLSVAKQSFAFPPKCVVYSIQRRKCKDSLSLAFCDLLHNISGDQLKRLTSIPWDPSTNPSRKPLSGQENQETALYILKAPVDTPVLPNLATSGRSNKIRTSDFKNFFIKPEKPIQDEKTLQDNLKPSTETNVKPKPIESAKLNDLLEEDEEFSPKTACSSQKRKRIVIESDEDEVESTLSRDCLSSELLNSKENTKHADKYVQKKKHIRSKEKVKLLSSDSETQSSIMKPAKRERSPNHERIVGVIDSSTPTKCEENPNNEKSNNTVRPNRVRHQVMKTFADEDGFMVTEKGWESASDDETSNKPTTFSRCDADQSQKSQSKMDNPISLTAPPTIQSTKPTKQSNKKNINNKPGSKQASLSSFFKPCNTLN</sequence>
<name>A0A4Z2CTU9_SCHJA</name>
<dbReference type="PANTHER" id="PTHR17598:SF13">
    <property type="entry name" value="DNA POLYMERASE DELTA SUBUNIT 3"/>
    <property type="match status" value="1"/>
</dbReference>
<evidence type="ECO:0000256" key="1">
    <source>
        <dbReference type="ARBA" id="ARBA00004123"/>
    </source>
</evidence>
<dbReference type="GO" id="GO:0006297">
    <property type="term" value="P:nucleotide-excision repair, DNA gap filling"/>
    <property type="evidence" value="ECO:0007669"/>
    <property type="project" value="TreeGrafter"/>
</dbReference>
<feature type="region of interest" description="Disordered" evidence="5">
    <location>
        <begin position="274"/>
        <end position="345"/>
    </location>
</feature>
<dbReference type="GO" id="GO:1904161">
    <property type="term" value="P:DNA synthesis involved in UV-damage excision repair"/>
    <property type="evidence" value="ECO:0007669"/>
    <property type="project" value="TreeGrafter"/>
</dbReference>
<feature type="compositionally biased region" description="Polar residues" evidence="5">
    <location>
        <begin position="292"/>
        <end position="301"/>
    </location>
</feature>
<proteinExistence type="predicted"/>